<evidence type="ECO:0000313" key="1">
    <source>
        <dbReference type="EMBL" id="MBP1855136.1"/>
    </source>
</evidence>
<dbReference type="EMBL" id="JAGGJX010000002">
    <property type="protein sequence ID" value="MBP1855136.1"/>
    <property type="molecule type" value="Genomic_DNA"/>
</dbReference>
<protein>
    <recommendedName>
        <fullName evidence="3">Abortive phage resistance protein AbiGi, antitoxin</fullName>
    </recommendedName>
</protein>
<gene>
    <name evidence="1" type="ORF">J2Z43_001529</name>
</gene>
<keyword evidence="2" id="KW-1185">Reference proteome</keyword>
<comment type="caution">
    <text evidence="1">The sequence shown here is derived from an EMBL/GenBank/DDBJ whole genome shotgun (WGS) entry which is preliminary data.</text>
</comment>
<evidence type="ECO:0000313" key="2">
    <source>
        <dbReference type="Proteomes" id="UP000767291"/>
    </source>
</evidence>
<organism evidence="1 2">
    <name type="scientific">Metaclostridioides mangenotii</name>
    <dbReference type="NCBI Taxonomy" id="1540"/>
    <lineage>
        <taxon>Bacteria</taxon>
        <taxon>Bacillati</taxon>
        <taxon>Bacillota</taxon>
        <taxon>Clostridia</taxon>
        <taxon>Peptostreptococcales</taxon>
        <taxon>Peptostreptococcaceae</taxon>
        <taxon>Metaclostridioides</taxon>
    </lineage>
</organism>
<dbReference type="InterPro" id="IPR021223">
    <property type="entry name" value="AbiGi"/>
</dbReference>
<dbReference type="RefSeq" id="WP_209456597.1">
    <property type="nucleotide sequence ID" value="NZ_BAAACS010000002.1"/>
</dbReference>
<proteinExistence type="predicted"/>
<dbReference type="Pfam" id="PF10899">
    <property type="entry name" value="AbiGi"/>
    <property type="match status" value="1"/>
</dbReference>
<name>A0ABS4EB12_9FIRM</name>
<dbReference type="Proteomes" id="UP000767291">
    <property type="component" value="Unassembled WGS sequence"/>
</dbReference>
<reference evidence="1 2" key="1">
    <citation type="submission" date="2021-03" db="EMBL/GenBank/DDBJ databases">
        <title>Genomic Encyclopedia of Type Strains, Phase IV (KMG-IV): sequencing the most valuable type-strain genomes for metagenomic binning, comparative biology and taxonomic classification.</title>
        <authorList>
            <person name="Goeker M."/>
        </authorList>
    </citation>
    <scope>NUCLEOTIDE SEQUENCE [LARGE SCALE GENOMIC DNA]</scope>
    <source>
        <strain evidence="1 2">DSM 1289</strain>
    </source>
</reference>
<sequence length="266" mass="31773">MALNIYASDIELNNNSFKQSANSLFNFMRKIEYLKQIIENKAFIPRYYEELIPYLELEKFSKIAFPMTCFCDINIKNIYDHCEFYGFIGLGMDKNWGIDNGIQPIQYLNENSRLSKELKKIFITEDDENNEIVLEPYKNYLLEHVLFIKPIAGKMLANGKYVPKNFHDEKEWRYIPIITEEYDIPEVLTFTSCMNEKCYKIYSDGIKEYENLWLRFEYEDIKYIFVENKDDLDDLINFIIGLNIENKDKYTLISKIITLEVIKEDI</sequence>
<accession>A0ABS4EB12</accession>
<evidence type="ECO:0008006" key="3">
    <source>
        <dbReference type="Google" id="ProtNLM"/>
    </source>
</evidence>